<dbReference type="AlphaFoldDB" id="A0A0D8FVQ3"/>
<dbReference type="GO" id="GO:0003735">
    <property type="term" value="F:structural constituent of ribosome"/>
    <property type="evidence" value="ECO:0007669"/>
    <property type="project" value="InterPro"/>
</dbReference>
<dbReference type="PANTHER" id="PTHR33343">
    <property type="entry name" value="54S RIBOSOMAL PROTEIN BL35M"/>
    <property type="match status" value="1"/>
</dbReference>
<dbReference type="Gene3D" id="4.10.410.60">
    <property type="match status" value="1"/>
</dbReference>
<dbReference type="PROSITE" id="PS00936">
    <property type="entry name" value="RIBOSOMAL_L35"/>
    <property type="match status" value="1"/>
</dbReference>
<keyword evidence="9" id="KW-1185">Reference proteome</keyword>
<gene>
    <name evidence="5 8" type="primary">rpmI</name>
    <name evidence="8" type="ORF">FEAC_19320</name>
</gene>
<dbReference type="PANTHER" id="PTHR33343:SF1">
    <property type="entry name" value="LARGE RIBOSOMAL SUBUNIT PROTEIN BL35M"/>
    <property type="match status" value="1"/>
</dbReference>
<comment type="similarity">
    <text evidence="1 5 6">Belongs to the bacterial ribosomal protein bL35 family.</text>
</comment>
<comment type="caution">
    <text evidence="8">The sequence shown here is derived from an EMBL/GenBank/DDBJ whole genome shotgun (WGS) entry which is preliminary data.</text>
</comment>
<evidence type="ECO:0000313" key="8">
    <source>
        <dbReference type="EMBL" id="KJE76322.1"/>
    </source>
</evidence>
<dbReference type="Pfam" id="PF01632">
    <property type="entry name" value="Ribosomal_L35p"/>
    <property type="match status" value="1"/>
</dbReference>
<dbReference type="PRINTS" id="PR00064">
    <property type="entry name" value="RIBOSOMALL35"/>
</dbReference>
<dbReference type="SUPFAM" id="SSF143034">
    <property type="entry name" value="L35p-like"/>
    <property type="match status" value="1"/>
</dbReference>
<evidence type="ECO:0000256" key="3">
    <source>
        <dbReference type="ARBA" id="ARBA00023274"/>
    </source>
</evidence>
<evidence type="ECO:0000256" key="1">
    <source>
        <dbReference type="ARBA" id="ARBA00006598"/>
    </source>
</evidence>
<evidence type="ECO:0000256" key="4">
    <source>
        <dbReference type="ARBA" id="ARBA00071664"/>
    </source>
</evidence>
<dbReference type="GO" id="GO:0006412">
    <property type="term" value="P:translation"/>
    <property type="evidence" value="ECO:0007669"/>
    <property type="project" value="UniProtKB-UniRule"/>
</dbReference>
<dbReference type="EMBL" id="JXUW01000018">
    <property type="protein sequence ID" value="KJE76322.1"/>
    <property type="molecule type" value="Genomic_DNA"/>
</dbReference>
<evidence type="ECO:0000313" key="9">
    <source>
        <dbReference type="Proteomes" id="UP000032336"/>
    </source>
</evidence>
<dbReference type="InterPro" id="IPR018265">
    <property type="entry name" value="Ribosomal_bL35_CS"/>
</dbReference>
<evidence type="ECO:0000256" key="2">
    <source>
        <dbReference type="ARBA" id="ARBA00022980"/>
    </source>
</evidence>
<dbReference type="OrthoDB" id="9804851at2"/>
<dbReference type="STRING" id="1121877.FEAC_19320"/>
<dbReference type="GeneID" id="78373054"/>
<dbReference type="PATRIC" id="fig|1121877.4.peg.2149"/>
<reference evidence="8 9" key="1">
    <citation type="submission" date="2015-01" db="EMBL/GenBank/DDBJ databases">
        <title>Draft genome of the acidophilic iron oxidizer Ferrimicrobium acidiphilum strain T23.</title>
        <authorList>
            <person name="Poehlein A."/>
            <person name="Eisen S."/>
            <person name="Schloemann M."/>
            <person name="Johnson B.D."/>
            <person name="Daniel R."/>
            <person name="Muehling M."/>
        </authorList>
    </citation>
    <scope>NUCLEOTIDE SEQUENCE [LARGE SCALE GENOMIC DNA]</scope>
    <source>
        <strain evidence="8 9">T23</strain>
    </source>
</reference>
<dbReference type="NCBIfam" id="TIGR00001">
    <property type="entry name" value="rpmI_bact"/>
    <property type="match status" value="1"/>
</dbReference>
<evidence type="ECO:0000256" key="5">
    <source>
        <dbReference type="HAMAP-Rule" id="MF_00514"/>
    </source>
</evidence>
<dbReference type="InterPro" id="IPR001706">
    <property type="entry name" value="Ribosomal_bL35"/>
</dbReference>
<keyword evidence="3 5" id="KW-0687">Ribonucleoprotein</keyword>
<name>A0A0D8FVQ3_9ACTN</name>
<accession>A0A0D8FVQ3</accession>
<dbReference type="FunFam" id="4.10.410.60:FF:000001">
    <property type="entry name" value="50S ribosomal protein L35"/>
    <property type="match status" value="1"/>
</dbReference>
<dbReference type="InterPro" id="IPR037229">
    <property type="entry name" value="Ribosomal_bL35_sf"/>
</dbReference>
<dbReference type="HAMAP" id="MF_00514">
    <property type="entry name" value="Ribosomal_bL35"/>
    <property type="match status" value="1"/>
</dbReference>
<protein>
    <recommendedName>
        <fullName evidence="4 5">Large ribosomal subunit protein bL35</fullName>
    </recommendedName>
</protein>
<organism evidence="8 9">
    <name type="scientific">Ferrimicrobium acidiphilum DSM 19497</name>
    <dbReference type="NCBI Taxonomy" id="1121877"/>
    <lineage>
        <taxon>Bacteria</taxon>
        <taxon>Bacillati</taxon>
        <taxon>Actinomycetota</taxon>
        <taxon>Acidimicrobiia</taxon>
        <taxon>Acidimicrobiales</taxon>
        <taxon>Acidimicrobiaceae</taxon>
        <taxon>Ferrimicrobium</taxon>
    </lineage>
</organism>
<evidence type="ECO:0000256" key="6">
    <source>
        <dbReference type="RuleBase" id="RU000568"/>
    </source>
</evidence>
<dbReference type="InterPro" id="IPR021137">
    <property type="entry name" value="Ribosomal_bL35-like"/>
</dbReference>
<proteinExistence type="inferred from homology"/>
<feature type="region of interest" description="Disordered" evidence="7">
    <location>
        <begin position="39"/>
        <end position="64"/>
    </location>
</feature>
<dbReference type="RefSeq" id="WP_035390321.1">
    <property type="nucleotide sequence ID" value="NZ_JQKF01000023.1"/>
</dbReference>
<keyword evidence="2 5" id="KW-0689">Ribosomal protein</keyword>
<sequence length="64" mass="7412">MPKMKTDKGAKARFKVTGTGKLRRRHAFTSHLLEKKSSRRMRHLHQDVEVSSGDARRVKKLLGR</sequence>
<dbReference type="GO" id="GO:0022625">
    <property type="term" value="C:cytosolic large ribosomal subunit"/>
    <property type="evidence" value="ECO:0007669"/>
    <property type="project" value="TreeGrafter"/>
</dbReference>
<evidence type="ECO:0000256" key="7">
    <source>
        <dbReference type="SAM" id="MobiDB-lite"/>
    </source>
</evidence>
<dbReference type="Proteomes" id="UP000032336">
    <property type="component" value="Unassembled WGS sequence"/>
</dbReference>